<dbReference type="RefSeq" id="XP_026601616.1">
    <property type="nucleotide sequence ID" value="XM_026749584.1"/>
</dbReference>
<feature type="compositionally biased region" description="Low complexity" evidence="4">
    <location>
        <begin position="1"/>
        <end position="24"/>
    </location>
</feature>
<evidence type="ECO:0000256" key="3">
    <source>
        <dbReference type="PROSITE-ProRule" id="PRU00023"/>
    </source>
</evidence>
<evidence type="ECO:0000313" key="5">
    <source>
        <dbReference type="EMBL" id="RDW72396.1"/>
    </source>
</evidence>
<sequence length="327" mass="36698">MTTAPNDPDSPDNNDPPNIDYLPPIRNPADEEKLRQFARDTRYPARQEIKLHRAIRRNDIDGVRTALANGVSPDGRFCGLSPITQCLRYERPHIMRLLFEHNVSSPQPCTPENGFEDEILLAAEKGNLDMLSALVAYREEKRGYRSRGFHFKPGYMDYAEPIHAAARGNEVPGCIGWLLERGADVNEETPRWRTPLHFAVDRETARVGVVRYLLGMGADVDRVTDIGETAIYLAADRGNGRVVEELMKWSPRLDGRVEPDGKTVLHAAAANCSLEVVKLLVEGGADVYARDKEGRSILEYARGSRRIETVDWIMGNTTLETLVTEVF</sequence>
<dbReference type="InterPro" id="IPR036770">
    <property type="entry name" value="Ankyrin_rpt-contain_sf"/>
</dbReference>
<keyword evidence="2 3" id="KW-0040">ANK repeat</keyword>
<protein>
    <submittedName>
        <fullName evidence="5">Uncharacterized protein</fullName>
    </submittedName>
</protein>
<dbReference type="Pfam" id="PF12796">
    <property type="entry name" value="Ank_2"/>
    <property type="match status" value="1"/>
</dbReference>
<feature type="repeat" description="ANK" evidence="3">
    <location>
        <begin position="157"/>
        <end position="190"/>
    </location>
</feature>
<accession>A0A3D8REM6</accession>
<evidence type="ECO:0000256" key="1">
    <source>
        <dbReference type="ARBA" id="ARBA00022737"/>
    </source>
</evidence>
<feature type="repeat" description="ANK" evidence="3">
    <location>
        <begin position="260"/>
        <end position="292"/>
    </location>
</feature>
<reference evidence="5 6" key="1">
    <citation type="journal article" date="2018" name="IMA Fungus">
        <title>IMA Genome-F 9: Draft genome sequence of Annulohypoxylon stygium, Aspergillus mulundensis, Berkeleyomyces basicola (syn. Thielaviopsis basicola), Ceratocystis smalleyi, two Cercospora beticola strains, Coleophoma cylindrospora, Fusarium fracticaudum, Phialophora cf. hyalina, and Morchella septimelata.</title>
        <authorList>
            <person name="Wingfield B.D."/>
            <person name="Bills G.F."/>
            <person name="Dong Y."/>
            <person name="Huang W."/>
            <person name="Nel W.J."/>
            <person name="Swalarsk-Parry B.S."/>
            <person name="Vaghefi N."/>
            <person name="Wilken P.M."/>
            <person name="An Z."/>
            <person name="de Beer Z.W."/>
            <person name="De Vos L."/>
            <person name="Chen L."/>
            <person name="Duong T.A."/>
            <person name="Gao Y."/>
            <person name="Hammerbacher A."/>
            <person name="Kikkert J.R."/>
            <person name="Li Y."/>
            <person name="Li H."/>
            <person name="Li K."/>
            <person name="Li Q."/>
            <person name="Liu X."/>
            <person name="Ma X."/>
            <person name="Naidoo K."/>
            <person name="Pethybridge S.J."/>
            <person name="Sun J."/>
            <person name="Steenkamp E.T."/>
            <person name="van der Nest M.A."/>
            <person name="van Wyk S."/>
            <person name="Wingfield M.J."/>
            <person name="Xiong C."/>
            <person name="Yue Q."/>
            <person name="Zhang X."/>
        </authorList>
    </citation>
    <scope>NUCLEOTIDE SEQUENCE [LARGE SCALE GENOMIC DNA]</scope>
    <source>
        <strain evidence="5 6">DSM 5745</strain>
    </source>
</reference>
<dbReference type="Gene3D" id="1.25.40.20">
    <property type="entry name" value="Ankyrin repeat-containing domain"/>
    <property type="match status" value="3"/>
</dbReference>
<dbReference type="GeneID" id="38117938"/>
<dbReference type="PANTHER" id="PTHR24198:SF165">
    <property type="entry name" value="ANKYRIN REPEAT-CONTAINING PROTEIN-RELATED"/>
    <property type="match status" value="1"/>
</dbReference>
<feature type="region of interest" description="Disordered" evidence="4">
    <location>
        <begin position="1"/>
        <end position="29"/>
    </location>
</feature>
<dbReference type="SUPFAM" id="SSF48403">
    <property type="entry name" value="Ankyrin repeat"/>
    <property type="match status" value="1"/>
</dbReference>
<proteinExistence type="predicted"/>
<dbReference type="PANTHER" id="PTHR24198">
    <property type="entry name" value="ANKYRIN REPEAT AND PROTEIN KINASE DOMAIN-CONTAINING PROTEIN"/>
    <property type="match status" value="1"/>
</dbReference>
<name>A0A3D8REM6_9EURO</name>
<dbReference type="SMART" id="SM00248">
    <property type="entry name" value="ANK"/>
    <property type="match status" value="6"/>
</dbReference>
<dbReference type="EMBL" id="PVWQ01000009">
    <property type="protein sequence ID" value="RDW72396.1"/>
    <property type="molecule type" value="Genomic_DNA"/>
</dbReference>
<evidence type="ECO:0000256" key="4">
    <source>
        <dbReference type="SAM" id="MobiDB-lite"/>
    </source>
</evidence>
<dbReference type="PRINTS" id="PR01415">
    <property type="entry name" value="ANKYRIN"/>
</dbReference>
<dbReference type="STRING" id="1810919.A0A3D8REM6"/>
<dbReference type="Pfam" id="PF00023">
    <property type="entry name" value="Ank"/>
    <property type="match status" value="1"/>
</dbReference>
<keyword evidence="6" id="KW-1185">Reference proteome</keyword>
<comment type="caution">
    <text evidence="5">The sequence shown here is derived from an EMBL/GenBank/DDBJ whole genome shotgun (WGS) entry which is preliminary data.</text>
</comment>
<dbReference type="InterPro" id="IPR002110">
    <property type="entry name" value="Ankyrin_rpt"/>
</dbReference>
<keyword evidence="1" id="KW-0677">Repeat</keyword>
<dbReference type="GO" id="GO:0005737">
    <property type="term" value="C:cytoplasm"/>
    <property type="evidence" value="ECO:0007669"/>
    <property type="project" value="TreeGrafter"/>
</dbReference>
<evidence type="ECO:0000256" key="2">
    <source>
        <dbReference type="ARBA" id="ARBA00023043"/>
    </source>
</evidence>
<feature type="repeat" description="ANK" evidence="3">
    <location>
        <begin position="191"/>
        <end position="225"/>
    </location>
</feature>
<organism evidence="5 6">
    <name type="scientific">Aspergillus mulundensis</name>
    <dbReference type="NCBI Taxonomy" id="1810919"/>
    <lineage>
        <taxon>Eukaryota</taxon>
        <taxon>Fungi</taxon>
        <taxon>Dikarya</taxon>
        <taxon>Ascomycota</taxon>
        <taxon>Pezizomycotina</taxon>
        <taxon>Eurotiomycetes</taxon>
        <taxon>Eurotiomycetidae</taxon>
        <taxon>Eurotiales</taxon>
        <taxon>Aspergillaceae</taxon>
        <taxon>Aspergillus</taxon>
        <taxon>Aspergillus subgen. Nidulantes</taxon>
    </lineage>
</organism>
<evidence type="ECO:0000313" key="6">
    <source>
        <dbReference type="Proteomes" id="UP000256690"/>
    </source>
</evidence>
<dbReference type="PROSITE" id="PS50297">
    <property type="entry name" value="ANK_REP_REGION"/>
    <property type="match status" value="3"/>
</dbReference>
<dbReference type="Proteomes" id="UP000256690">
    <property type="component" value="Unassembled WGS sequence"/>
</dbReference>
<dbReference type="AlphaFoldDB" id="A0A3D8REM6"/>
<dbReference type="OrthoDB" id="366390at2759"/>
<gene>
    <name evidence="5" type="ORF">DSM5745_07568</name>
</gene>
<dbReference type="PROSITE" id="PS50088">
    <property type="entry name" value="ANK_REPEAT"/>
    <property type="match status" value="3"/>
</dbReference>